<dbReference type="Gene3D" id="3.40.50.300">
    <property type="entry name" value="P-loop containing nucleotide triphosphate hydrolases"/>
    <property type="match status" value="1"/>
</dbReference>
<keyword evidence="4" id="KW-1185">Reference proteome</keyword>
<proteinExistence type="predicted"/>
<reference evidence="3" key="1">
    <citation type="submission" date="2023-06" db="EMBL/GenBank/DDBJ databases">
        <authorList>
            <consortium name="Lawrence Berkeley National Laboratory"/>
            <person name="Ahrendt S."/>
            <person name="Sahu N."/>
            <person name="Indic B."/>
            <person name="Wong-Bajracharya J."/>
            <person name="Merenyi Z."/>
            <person name="Ke H.-M."/>
            <person name="Monk M."/>
            <person name="Kocsube S."/>
            <person name="Drula E."/>
            <person name="Lipzen A."/>
            <person name="Balint B."/>
            <person name="Henrissat B."/>
            <person name="Andreopoulos B."/>
            <person name="Martin F.M."/>
            <person name="Harder C.B."/>
            <person name="Rigling D."/>
            <person name="Ford K.L."/>
            <person name="Foster G.D."/>
            <person name="Pangilinan J."/>
            <person name="Papanicolaou A."/>
            <person name="Barry K."/>
            <person name="LaButti K."/>
            <person name="Viragh M."/>
            <person name="Koriabine M."/>
            <person name="Yan M."/>
            <person name="Riley R."/>
            <person name="Champramary S."/>
            <person name="Plett K.L."/>
            <person name="Tsai I.J."/>
            <person name="Slot J."/>
            <person name="Sipos G."/>
            <person name="Plett J."/>
            <person name="Nagy L.G."/>
            <person name="Grigoriev I.V."/>
        </authorList>
    </citation>
    <scope>NUCLEOTIDE SEQUENCE</scope>
    <source>
        <strain evidence="3">HWK02</strain>
    </source>
</reference>
<dbReference type="Proteomes" id="UP001175228">
    <property type="component" value="Unassembled WGS sequence"/>
</dbReference>
<dbReference type="Pfam" id="PF24883">
    <property type="entry name" value="NPHP3_N"/>
    <property type="match status" value="1"/>
</dbReference>
<comment type="caution">
    <text evidence="3">The sequence shown here is derived from an EMBL/GenBank/DDBJ whole genome shotgun (WGS) entry which is preliminary data.</text>
</comment>
<organism evidence="3 4">
    <name type="scientific">Armillaria luteobubalina</name>
    <dbReference type="NCBI Taxonomy" id="153913"/>
    <lineage>
        <taxon>Eukaryota</taxon>
        <taxon>Fungi</taxon>
        <taxon>Dikarya</taxon>
        <taxon>Basidiomycota</taxon>
        <taxon>Agaricomycotina</taxon>
        <taxon>Agaricomycetes</taxon>
        <taxon>Agaricomycetidae</taxon>
        <taxon>Agaricales</taxon>
        <taxon>Marasmiineae</taxon>
        <taxon>Physalacriaceae</taxon>
        <taxon>Armillaria</taxon>
    </lineage>
</organism>
<name>A0AA39TRZ6_9AGAR</name>
<dbReference type="SUPFAM" id="SSF52540">
    <property type="entry name" value="P-loop containing nucleoside triphosphate hydrolases"/>
    <property type="match status" value="1"/>
</dbReference>
<dbReference type="InterPro" id="IPR056884">
    <property type="entry name" value="NPHP3-like_N"/>
</dbReference>
<dbReference type="PANTHER" id="PTHR10039:SF14">
    <property type="entry name" value="NACHT DOMAIN-CONTAINING PROTEIN"/>
    <property type="match status" value="1"/>
</dbReference>
<dbReference type="AlphaFoldDB" id="A0AA39TRZ6"/>
<dbReference type="InterPro" id="IPR027417">
    <property type="entry name" value="P-loop_NTPase"/>
</dbReference>
<evidence type="ECO:0000313" key="4">
    <source>
        <dbReference type="Proteomes" id="UP001175228"/>
    </source>
</evidence>
<sequence>MGIRTLYHQHFPTPDGSKPAHAQLRREVFAGLKVTFKTIQTVFDGCPVPGVKAFLGICSDTMSMLEAGMVNRHDSEELDPLVHDIHERFSGLLQRYREVPEHLRGRIAIVVHRTEEFHPHLQKILEKGTVRRAFTAPNDRALIARYLEHMKDALNMIMTEAALHAAIDASFLVNNSLFSALECVRDASWDMAPECHECTEGTRVDILHKLSSWLDDLSLPQIFWINGMAGTGKTTLAKSVARIATDRKVLGGSFFCSRRSADRRDFRRIIPSIAFHLAAVNEEYCRQVLKVIRECKLGLVKTPPSEHWQKLIVEPLRDSGAGSSLPVLIIMDGLDECDNLDKELWSPLWNQFLKSLSDLPRVKVLLTSRPNDFTCVNSPPRSVSVLDLHDSHCESDIRLFVRRRLSSLGRSHPTQWPSDEHIAWIAKESDRLFIYAAEICRHVVSPGSPEQQLKKLLDNGTGLSVGMVRFYGHILTSALRFLNDEKVEECQAILGALILQKIPRLSLNDLSILFEHDVSHVRGLLAGFHSVLLVPVGDDEPIYVFHPSFITFITSHNPWKGVCDVDGCERSRCSDRPLLRFPQFYLESKRYHLKITMALLKFMIPNLSSQGDDRHITLRTRFPCRRPGAQALEYACTHWPDHLQLSSSDEQQEVRALADILARFLKERGKNWLDDTSSYDLLFQSKHVIEKADTWRLSHSSMLSPSTDLYIKQQLNILRFSIIISSGLPGVVHDEDYPPPVQLPAIQPDTAPKEDSCIELGEWPCWLRPPSPPRVQMPEPDFLAVVGPWQSTTWEESMPEISRMPARFPSWGHRR</sequence>
<protein>
    <recommendedName>
        <fullName evidence="2">NACHT domain-containing protein</fullName>
    </recommendedName>
</protein>
<keyword evidence="1" id="KW-0677">Repeat</keyword>
<dbReference type="EMBL" id="JAUEPU010000010">
    <property type="protein sequence ID" value="KAK0499001.1"/>
    <property type="molecule type" value="Genomic_DNA"/>
</dbReference>
<evidence type="ECO:0000256" key="1">
    <source>
        <dbReference type="ARBA" id="ARBA00022737"/>
    </source>
</evidence>
<feature type="domain" description="NACHT" evidence="2">
    <location>
        <begin position="221"/>
        <end position="371"/>
    </location>
</feature>
<evidence type="ECO:0000313" key="3">
    <source>
        <dbReference type="EMBL" id="KAK0499001.1"/>
    </source>
</evidence>
<gene>
    <name evidence="3" type="ORF">EDD18DRAFT_58278</name>
</gene>
<evidence type="ECO:0000259" key="2">
    <source>
        <dbReference type="PROSITE" id="PS50837"/>
    </source>
</evidence>
<accession>A0AA39TRZ6</accession>
<dbReference type="PANTHER" id="PTHR10039">
    <property type="entry name" value="AMELOGENIN"/>
    <property type="match status" value="1"/>
</dbReference>
<dbReference type="PROSITE" id="PS50837">
    <property type="entry name" value="NACHT"/>
    <property type="match status" value="1"/>
</dbReference>
<dbReference type="InterPro" id="IPR007111">
    <property type="entry name" value="NACHT_NTPase"/>
</dbReference>